<proteinExistence type="predicted"/>
<sequence>MKSIKQKVPLFFLLVISGFWTYYYQSSTFLNDFGTTKPEWLLLIDGLIVLPVLCFIFIKDKKEAAFKAVVYSCLIILLGSFIIPESSKLIWNYLETGRYVALALFVVAEITTIITVIFAIKASLSIQQDPDLAISKPIEKIIGKGVISDILSFEARVWTYALFSKKIRRSNFLGCKHFSYHLKDGTQSNLLGFIIIILFELPIVHLLLHFIWSPLAANIVTLLTLLGLVFFFAEYRAVAIRPVSITSNSLIIRYGIYNPLTVPFNQIDSVSYNSGYIPRASLVKRYNLAGTPNIELKLISGKLIYLGLDSPQAFIQELESSLEQLR</sequence>
<dbReference type="OrthoDB" id="5916863at2"/>
<accession>A0A318D9J2</accession>
<feature type="transmembrane region" description="Helical" evidence="1">
    <location>
        <begin position="65"/>
        <end position="83"/>
    </location>
</feature>
<dbReference type="EMBL" id="QICH01000003">
    <property type="protein sequence ID" value="PXF62829.1"/>
    <property type="molecule type" value="Genomic_DNA"/>
</dbReference>
<feature type="transmembrane region" description="Helical" evidence="1">
    <location>
        <begin position="99"/>
        <end position="120"/>
    </location>
</feature>
<evidence type="ECO:0000313" key="3">
    <source>
        <dbReference type="Proteomes" id="UP000247689"/>
    </source>
</evidence>
<evidence type="ECO:0008006" key="4">
    <source>
        <dbReference type="Google" id="ProtNLM"/>
    </source>
</evidence>
<feature type="transmembrane region" description="Helical" evidence="1">
    <location>
        <begin position="215"/>
        <end position="233"/>
    </location>
</feature>
<feature type="transmembrane region" description="Helical" evidence="1">
    <location>
        <begin position="7"/>
        <end position="25"/>
    </location>
</feature>
<reference evidence="2 3" key="1">
    <citation type="submission" date="2018-05" db="EMBL/GenBank/DDBJ databases">
        <title>Kangiella spongicola genome sequence.</title>
        <authorList>
            <person name="Maclea K.S."/>
            <person name="Goen A.E."/>
            <person name="Kelley C."/>
            <person name="Underriner A."/>
            <person name="Silverwood T."/>
            <person name="Trachtenberg A.M."/>
        </authorList>
    </citation>
    <scope>NUCLEOTIDE SEQUENCE [LARGE SCALE GENOMIC DNA]</scope>
    <source>
        <strain evidence="2 3">ATCC BAA-2076</strain>
    </source>
</reference>
<keyword evidence="1" id="KW-1133">Transmembrane helix</keyword>
<keyword evidence="1" id="KW-0472">Membrane</keyword>
<feature type="transmembrane region" description="Helical" evidence="1">
    <location>
        <begin position="190"/>
        <end position="209"/>
    </location>
</feature>
<feature type="transmembrane region" description="Helical" evidence="1">
    <location>
        <begin position="40"/>
        <end position="58"/>
    </location>
</feature>
<keyword evidence="1" id="KW-0812">Transmembrane</keyword>
<dbReference type="Proteomes" id="UP000247689">
    <property type="component" value="Unassembled WGS sequence"/>
</dbReference>
<dbReference type="RefSeq" id="WP_110201730.1">
    <property type="nucleotide sequence ID" value="NZ_QICH01000003.1"/>
</dbReference>
<keyword evidence="3" id="KW-1185">Reference proteome</keyword>
<gene>
    <name evidence="2" type="ORF">DL796_10955</name>
</gene>
<evidence type="ECO:0000256" key="1">
    <source>
        <dbReference type="SAM" id="Phobius"/>
    </source>
</evidence>
<protein>
    <recommendedName>
        <fullName evidence="4">PH domain-containing protein</fullName>
    </recommendedName>
</protein>
<dbReference type="AlphaFoldDB" id="A0A318D9J2"/>
<organism evidence="2 3">
    <name type="scientific">Kangiella spongicola</name>
    <dbReference type="NCBI Taxonomy" id="796379"/>
    <lineage>
        <taxon>Bacteria</taxon>
        <taxon>Pseudomonadati</taxon>
        <taxon>Pseudomonadota</taxon>
        <taxon>Gammaproteobacteria</taxon>
        <taxon>Kangiellales</taxon>
        <taxon>Kangiellaceae</taxon>
        <taxon>Kangiella</taxon>
    </lineage>
</organism>
<comment type="caution">
    <text evidence="2">The sequence shown here is derived from an EMBL/GenBank/DDBJ whole genome shotgun (WGS) entry which is preliminary data.</text>
</comment>
<name>A0A318D9J2_9GAMM</name>
<evidence type="ECO:0000313" key="2">
    <source>
        <dbReference type="EMBL" id="PXF62829.1"/>
    </source>
</evidence>